<evidence type="ECO:0000313" key="1">
    <source>
        <dbReference type="EMBL" id="KAH6924326.1"/>
    </source>
</evidence>
<dbReference type="EMBL" id="CM023488">
    <property type="protein sequence ID" value="KAH6924326.1"/>
    <property type="molecule type" value="Genomic_DNA"/>
</dbReference>
<keyword evidence="2" id="KW-1185">Reference proteome</keyword>
<reference evidence="1" key="1">
    <citation type="submission" date="2020-05" db="EMBL/GenBank/DDBJ databases">
        <title>Large-scale comparative analyses of tick genomes elucidate their genetic diversity and vector capacities.</title>
        <authorList>
            <person name="Jia N."/>
            <person name="Wang J."/>
            <person name="Shi W."/>
            <person name="Du L."/>
            <person name="Sun Y."/>
            <person name="Zhan W."/>
            <person name="Jiang J."/>
            <person name="Wang Q."/>
            <person name="Zhang B."/>
            <person name="Ji P."/>
            <person name="Sakyi L.B."/>
            <person name="Cui X."/>
            <person name="Yuan T."/>
            <person name="Jiang B."/>
            <person name="Yang W."/>
            <person name="Lam T.T.-Y."/>
            <person name="Chang Q."/>
            <person name="Ding S."/>
            <person name="Wang X."/>
            <person name="Zhu J."/>
            <person name="Ruan X."/>
            <person name="Zhao L."/>
            <person name="Wei J."/>
            <person name="Que T."/>
            <person name="Du C."/>
            <person name="Cheng J."/>
            <person name="Dai P."/>
            <person name="Han X."/>
            <person name="Huang E."/>
            <person name="Gao Y."/>
            <person name="Liu J."/>
            <person name="Shao H."/>
            <person name="Ye R."/>
            <person name="Li L."/>
            <person name="Wei W."/>
            <person name="Wang X."/>
            <person name="Wang C."/>
            <person name="Yang T."/>
            <person name="Huo Q."/>
            <person name="Li W."/>
            <person name="Guo W."/>
            <person name="Chen H."/>
            <person name="Zhou L."/>
            <person name="Ni X."/>
            <person name="Tian J."/>
            <person name="Zhou Y."/>
            <person name="Sheng Y."/>
            <person name="Liu T."/>
            <person name="Pan Y."/>
            <person name="Xia L."/>
            <person name="Li J."/>
            <person name="Zhao F."/>
            <person name="Cao W."/>
        </authorList>
    </citation>
    <scope>NUCLEOTIDE SEQUENCE</scope>
    <source>
        <strain evidence="1">Hyas-2018</strain>
    </source>
</reference>
<dbReference type="Proteomes" id="UP000821845">
    <property type="component" value="Chromosome 8"/>
</dbReference>
<sequence length="125" mass="14067">MQFRQRAVWVALFIYLACGFFCLMSLLQLTYRDTLLRIQAPNSGLAAKLVPSNVSSVVLICVVVLLYLQGFAMLLVCTWTDTKSSMKHVFPFVLCTVWAMCWKKSSRDDHGKKFDAAGEPVVLVV</sequence>
<organism evidence="1 2">
    <name type="scientific">Hyalomma asiaticum</name>
    <name type="common">Tick</name>
    <dbReference type="NCBI Taxonomy" id="266040"/>
    <lineage>
        <taxon>Eukaryota</taxon>
        <taxon>Metazoa</taxon>
        <taxon>Ecdysozoa</taxon>
        <taxon>Arthropoda</taxon>
        <taxon>Chelicerata</taxon>
        <taxon>Arachnida</taxon>
        <taxon>Acari</taxon>
        <taxon>Parasitiformes</taxon>
        <taxon>Ixodida</taxon>
        <taxon>Ixodoidea</taxon>
        <taxon>Ixodidae</taxon>
        <taxon>Hyalomminae</taxon>
        <taxon>Hyalomma</taxon>
    </lineage>
</organism>
<gene>
    <name evidence="1" type="ORF">HPB50_015628</name>
</gene>
<name>A0ACB7RR83_HYAAI</name>
<accession>A0ACB7RR83</accession>
<evidence type="ECO:0000313" key="2">
    <source>
        <dbReference type="Proteomes" id="UP000821845"/>
    </source>
</evidence>
<proteinExistence type="predicted"/>
<protein>
    <submittedName>
        <fullName evidence="1">Uncharacterized protein</fullName>
    </submittedName>
</protein>
<comment type="caution">
    <text evidence="1">The sequence shown here is derived from an EMBL/GenBank/DDBJ whole genome shotgun (WGS) entry which is preliminary data.</text>
</comment>